<dbReference type="Pfam" id="PF01657">
    <property type="entry name" value="Stress-antifung"/>
    <property type="match status" value="4"/>
</dbReference>
<gene>
    <name evidence="20" type="primary">LOC110776715</name>
</gene>
<keyword evidence="5 16" id="KW-0732">Signal</keyword>
<feature type="domain" description="Gnk2-homologous" evidence="18">
    <location>
        <begin position="823"/>
        <end position="935"/>
    </location>
</feature>
<keyword evidence="19" id="KW-1185">Reference proteome</keyword>
<keyword evidence="4 15" id="KW-0812">Transmembrane</keyword>
<feature type="transmembrane region" description="Helical" evidence="15">
    <location>
        <begin position="966"/>
        <end position="988"/>
    </location>
</feature>
<evidence type="ECO:0000256" key="5">
    <source>
        <dbReference type="ARBA" id="ARBA00022729"/>
    </source>
</evidence>
<feature type="domain" description="Gnk2-homologous" evidence="18">
    <location>
        <begin position="30"/>
        <end position="133"/>
    </location>
</feature>
<keyword evidence="13" id="KW-0325">Glycoprotein</keyword>
<feature type="binding site" evidence="14">
    <location>
        <position position="1053"/>
    </location>
    <ligand>
        <name>ATP</name>
        <dbReference type="ChEBI" id="CHEBI:30616"/>
    </ligand>
</feature>
<dbReference type="InterPro" id="IPR017441">
    <property type="entry name" value="Protein_kinase_ATP_BS"/>
</dbReference>
<dbReference type="CDD" id="cd23509">
    <property type="entry name" value="Gnk2-like"/>
    <property type="match status" value="4"/>
</dbReference>
<dbReference type="InterPro" id="IPR002902">
    <property type="entry name" value="GNK2"/>
</dbReference>
<evidence type="ECO:0000256" key="10">
    <source>
        <dbReference type="ARBA" id="ARBA00022989"/>
    </source>
</evidence>
<evidence type="ECO:0000259" key="17">
    <source>
        <dbReference type="PROSITE" id="PS50011"/>
    </source>
</evidence>
<dbReference type="InterPro" id="IPR011009">
    <property type="entry name" value="Kinase-like_dom_sf"/>
</dbReference>
<proteinExistence type="predicted"/>
<dbReference type="InterPro" id="IPR000719">
    <property type="entry name" value="Prot_kinase_dom"/>
</dbReference>
<dbReference type="SMART" id="SM00220">
    <property type="entry name" value="S_TKc"/>
    <property type="match status" value="2"/>
</dbReference>
<keyword evidence="12" id="KW-0675">Receptor</keyword>
<evidence type="ECO:0000256" key="14">
    <source>
        <dbReference type="PROSITE-ProRule" id="PRU10141"/>
    </source>
</evidence>
<evidence type="ECO:0000256" key="7">
    <source>
        <dbReference type="ARBA" id="ARBA00022741"/>
    </source>
</evidence>
<evidence type="ECO:0000256" key="6">
    <source>
        <dbReference type="ARBA" id="ARBA00022737"/>
    </source>
</evidence>
<dbReference type="CDD" id="cd14066">
    <property type="entry name" value="STKc_IRAK"/>
    <property type="match status" value="2"/>
</dbReference>
<keyword evidence="7 14" id="KW-0547">Nucleotide-binding</keyword>
<sequence length="1344" mass="149564">MARFSISWSSLLTVLISLLICSINGIAVADLAYVFSLCPDMQTVSRKYQTNVDTLLSSLSSNTTNESRFYNTTVGIGANQVYGVFFCRIDQTVAICQECISLAINSLNSRCRGQKESVVWYDQCLVRYSNDSFFGTMNDAPMIPMWNRQNAVDIQNITNNQMAFTQVLLETLRNVSSQAATGPSGKKFATKEGKFVANLTSMNLLYTLAECTPDISVRDCNTCLQMTIGNMTEMCNMKAGCTMMNPSCNMRYDVYAFYGDALTPALGPPPVPLLGDKSVSRRKKALLIIGVSISAILAMVILVGAWTLTRKRKSKKPIEEVDEIGTVESLKFDLTTIQKATDNFSADKKLGEGGFGEVYKGKLEDGRFIAIKRLSSHSKQGIAEFKTEVVLVAKLQHRNLVKLLGFCLSGKEKILVYEFLPNMSLDRFLSDPTKRESLNWKTRFTIIEGIARGLLYLHEDSRLKIVHRDLKPSNILLDEAMNPKITDFGIAKLFGVDQTQDNTERIVGTFGYMAPEYLLTGQFSVKSDVYAFGIIVLELVSGLRNRFSRQQKVEESLLYRAWRLWNEGIPLKLTDPTFGSDFPAEEMAKCIHISLLCVQEDAAKRPRMASIVGALNGESITLPSPTPLHFLSDFIGNGIKEYELAQCDHALGVTEIFTELSPRNMSFCCSLSQPNLFLFSLLLIVIVIVITIHNPNAAADDSEDSHGYVYALCPSMETVSPTSNYQINLNTTLSFLSSNSTGKTRFYNTTVGSGDSKIYGLFFCRLDVTDSVCQNCVSLAIRALTTRCPGKKESIVWYFDQCVTRYSDTPFLGTMHDTPMIPMWNRENSLDVWNVTSNMTGFMHVLMNTMNSAADNATGGSSDSKFATEEATFPDNLTSLNTIYTLAECTADISLVECRSCLRSTIGNITELCNVKAGCTLMCPNCNIRYDTYPFYGDAVADSSRRSPVPVFPGTNSKFIRRKQTILIGAITGAALAVTLVFAVMIFLCKRKSKETYKADDSSDIETMESLKYRFRRIRSATNNFSENKKLGEGGFGEVFKGKLECGQEIAVKRLSMNSRQGTAEFKTEVLLVARLQHRNLVKLLGFCVSKKEKLLVYEYLPNLSLDQFLHDPTKCATLDWETRFKIICGIARGLLYLHEDSRLKIIHRDLKLSNVLLDKDMNPKISDFGMARLFGADETQGNTNKIAGTFGYMAPEYVITGHYSVKSDVYSFGIIVLEIISGQRNKFTRVDSEDGESLVHRAWRLWNEEIAMELVDKAIENAFLCEEAAKCIHIGLLCIQEDAARRPRMASVVAALSGDAIVLPTPTPPHFFMPGAFGLEESGVDQSGLMFSGTRDITVVDPR</sequence>
<accession>A0ABM3QX43</accession>
<keyword evidence="3" id="KW-0808">Transferase</keyword>
<evidence type="ECO:0000256" key="8">
    <source>
        <dbReference type="ARBA" id="ARBA00022777"/>
    </source>
</evidence>
<keyword evidence="2" id="KW-0723">Serine/threonine-protein kinase</keyword>
<evidence type="ECO:0000256" key="1">
    <source>
        <dbReference type="ARBA" id="ARBA00004167"/>
    </source>
</evidence>
<evidence type="ECO:0000256" key="15">
    <source>
        <dbReference type="SAM" id="Phobius"/>
    </source>
</evidence>
<evidence type="ECO:0000256" key="9">
    <source>
        <dbReference type="ARBA" id="ARBA00022840"/>
    </source>
</evidence>
<feature type="transmembrane region" description="Helical" evidence="15">
    <location>
        <begin position="285"/>
        <end position="308"/>
    </location>
</feature>
<dbReference type="Proteomes" id="UP000813463">
    <property type="component" value="Chromosome 6"/>
</dbReference>
<dbReference type="InterPro" id="IPR038408">
    <property type="entry name" value="GNK2_sf"/>
</dbReference>
<dbReference type="Pfam" id="PF00069">
    <property type="entry name" value="Pkinase"/>
    <property type="match status" value="1"/>
</dbReference>
<evidence type="ECO:0000256" key="4">
    <source>
        <dbReference type="ARBA" id="ARBA00022692"/>
    </source>
</evidence>
<evidence type="ECO:0000313" key="19">
    <source>
        <dbReference type="Proteomes" id="UP000813463"/>
    </source>
</evidence>
<dbReference type="RefSeq" id="XP_056687946.1">
    <property type="nucleotide sequence ID" value="XM_056831968.1"/>
</dbReference>
<dbReference type="SUPFAM" id="SSF56112">
    <property type="entry name" value="Protein kinase-like (PK-like)"/>
    <property type="match status" value="2"/>
</dbReference>
<evidence type="ECO:0000256" key="3">
    <source>
        <dbReference type="ARBA" id="ARBA00022679"/>
    </source>
</evidence>
<feature type="domain" description="Protein kinase" evidence="17">
    <location>
        <begin position="344"/>
        <end position="622"/>
    </location>
</feature>
<dbReference type="InterPro" id="IPR008271">
    <property type="entry name" value="Ser/Thr_kinase_AS"/>
</dbReference>
<evidence type="ECO:0000313" key="20">
    <source>
        <dbReference type="RefSeq" id="XP_056687946.1"/>
    </source>
</evidence>
<keyword evidence="8" id="KW-0418">Kinase</keyword>
<feature type="domain" description="Gnk2-homologous" evidence="18">
    <location>
        <begin position="145"/>
        <end position="257"/>
    </location>
</feature>
<protein>
    <submittedName>
        <fullName evidence="20">Uncharacterized protein</fullName>
    </submittedName>
</protein>
<feature type="transmembrane region" description="Helical" evidence="15">
    <location>
        <begin position="675"/>
        <end position="693"/>
    </location>
</feature>
<evidence type="ECO:0000256" key="16">
    <source>
        <dbReference type="SAM" id="SignalP"/>
    </source>
</evidence>
<feature type="domain" description="Protein kinase" evidence="17">
    <location>
        <begin position="1025"/>
        <end position="1314"/>
    </location>
</feature>
<dbReference type="Pfam" id="PF07714">
    <property type="entry name" value="PK_Tyr_Ser-Thr"/>
    <property type="match status" value="1"/>
</dbReference>
<dbReference type="InterPro" id="IPR001245">
    <property type="entry name" value="Ser-Thr/Tyr_kinase_cat_dom"/>
</dbReference>
<feature type="signal peptide" evidence="16">
    <location>
        <begin position="1"/>
        <end position="29"/>
    </location>
</feature>
<keyword evidence="9 14" id="KW-0067">ATP-binding</keyword>
<evidence type="ECO:0000256" key="2">
    <source>
        <dbReference type="ARBA" id="ARBA00022527"/>
    </source>
</evidence>
<keyword evidence="10 15" id="KW-1133">Transmembrane helix</keyword>
<dbReference type="GeneID" id="110776715"/>
<feature type="chain" id="PRO_5047041651" evidence="16">
    <location>
        <begin position="30"/>
        <end position="1344"/>
    </location>
</feature>
<keyword evidence="6" id="KW-0677">Repeat</keyword>
<dbReference type="PANTHER" id="PTHR27002">
    <property type="entry name" value="RECEPTOR-LIKE SERINE/THREONINE-PROTEIN KINASE SD1-8"/>
    <property type="match status" value="1"/>
</dbReference>
<evidence type="ECO:0000256" key="11">
    <source>
        <dbReference type="ARBA" id="ARBA00023136"/>
    </source>
</evidence>
<dbReference type="Gene3D" id="3.30.430.20">
    <property type="entry name" value="Gnk2 domain, C-X8-C-X2-C motif"/>
    <property type="match status" value="4"/>
</dbReference>
<evidence type="ECO:0000259" key="18">
    <source>
        <dbReference type="PROSITE" id="PS51473"/>
    </source>
</evidence>
<reference evidence="20" key="2">
    <citation type="submission" date="2025-08" db="UniProtKB">
        <authorList>
            <consortium name="RefSeq"/>
        </authorList>
    </citation>
    <scope>IDENTIFICATION</scope>
    <source>
        <tissue evidence="20">Leaf</tissue>
    </source>
</reference>
<reference evidence="19" key="1">
    <citation type="journal article" date="2021" name="Nat. Commun.">
        <title>Genomic analyses provide insights into spinach domestication and the genetic basis of agronomic traits.</title>
        <authorList>
            <person name="Cai X."/>
            <person name="Sun X."/>
            <person name="Xu C."/>
            <person name="Sun H."/>
            <person name="Wang X."/>
            <person name="Ge C."/>
            <person name="Zhang Z."/>
            <person name="Wang Q."/>
            <person name="Fei Z."/>
            <person name="Jiao C."/>
            <person name="Wang Q."/>
        </authorList>
    </citation>
    <scope>NUCLEOTIDE SEQUENCE [LARGE SCALE GENOMIC DNA]</scope>
    <source>
        <strain evidence="19">cv. Varoflay</strain>
    </source>
</reference>
<dbReference type="Gene3D" id="3.30.200.20">
    <property type="entry name" value="Phosphorylase Kinase, domain 1"/>
    <property type="match status" value="2"/>
</dbReference>
<keyword evidence="11 15" id="KW-0472">Membrane</keyword>
<evidence type="ECO:0000256" key="12">
    <source>
        <dbReference type="ARBA" id="ARBA00023170"/>
    </source>
</evidence>
<dbReference type="PROSITE" id="PS00108">
    <property type="entry name" value="PROTEIN_KINASE_ST"/>
    <property type="match status" value="2"/>
</dbReference>
<dbReference type="PROSITE" id="PS51473">
    <property type="entry name" value="GNK2"/>
    <property type="match status" value="4"/>
</dbReference>
<name>A0ABM3QX43_SPIOL</name>
<evidence type="ECO:0000256" key="13">
    <source>
        <dbReference type="ARBA" id="ARBA00023180"/>
    </source>
</evidence>
<organism evidence="19 20">
    <name type="scientific">Spinacia oleracea</name>
    <name type="common">Spinach</name>
    <dbReference type="NCBI Taxonomy" id="3562"/>
    <lineage>
        <taxon>Eukaryota</taxon>
        <taxon>Viridiplantae</taxon>
        <taxon>Streptophyta</taxon>
        <taxon>Embryophyta</taxon>
        <taxon>Tracheophyta</taxon>
        <taxon>Spermatophyta</taxon>
        <taxon>Magnoliopsida</taxon>
        <taxon>eudicotyledons</taxon>
        <taxon>Gunneridae</taxon>
        <taxon>Pentapetalae</taxon>
        <taxon>Caryophyllales</taxon>
        <taxon>Chenopodiaceae</taxon>
        <taxon>Chenopodioideae</taxon>
        <taxon>Anserineae</taxon>
        <taxon>Spinacia</taxon>
    </lineage>
</organism>
<dbReference type="PROSITE" id="PS50011">
    <property type="entry name" value="PROTEIN_KINASE_DOM"/>
    <property type="match status" value="2"/>
</dbReference>
<comment type="subcellular location">
    <subcellularLocation>
        <location evidence="1">Membrane</location>
        <topology evidence="1">Single-pass membrane protein</topology>
    </subcellularLocation>
</comment>
<feature type="domain" description="Gnk2-homologous" evidence="18">
    <location>
        <begin position="707"/>
        <end position="811"/>
    </location>
</feature>
<dbReference type="PROSITE" id="PS00107">
    <property type="entry name" value="PROTEIN_KINASE_ATP"/>
    <property type="match status" value="2"/>
</dbReference>
<dbReference type="Gene3D" id="1.10.510.10">
    <property type="entry name" value="Transferase(Phosphotransferase) domain 1"/>
    <property type="match status" value="2"/>
</dbReference>
<dbReference type="PANTHER" id="PTHR27002:SF181">
    <property type="entry name" value="RECEPTOR-LIKE SERINE_THREONINE-PROTEIN KINASE"/>
    <property type="match status" value="1"/>
</dbReference>
<feature type="binding site" evidence="14">
    <location>
        <position position="372"/>
    </location>
    <ligand>
        <name>ATP</name>
        <dbReference type="ChEBI" id="CHEBI:30616"/>
    </ligand>
</feature>